<reference evidence="2" key="1">
    <citation type="submission" date="2022-11" db="UniProtKB">
        <authorList>
            <consortium name="WormBaseParasite"/>
        </authorList>
    </citation>
    <scope>IDENTIFICATION</scope>
</reference>
<sequence>MVVSYDNGNLEKVIQQGFRSRAKDSLAILERIPYPQNVKIRRASCKHHDQINENFKCPPTLTDIAFKKVSEIFPPQMTTTENLSSLSEIIEGVASTSRAQDMVKLESASLRGREQESKFAYYCNVCGALFEEFVRYDEHLMHNKKCAKKPDPIEIKGQLATSIPNASRIQLPKLPSTSPQKSLSSQIECTKCHETNFSTITLFHEHIFECSLNV</sequence>
<keyword evidence="1" id="KW-1185">Reference proteome</keyword>
<protein>
    <submittedName>
        <fullName evidence="2">C2H2-type domain-containing protein</fullName>
    </submittedName>
</protein>
<dbReference type="WBParaSite" id="ACRNAN_scaffold3691.g29556.t1">
    <property type="protein sequence ID" value="ACRNAN_scaffold3691.g29556.t1"/>
    <property type="gene ID" value="ACRNAN_scaffold3691.g29556"/>
</dbReference>
<evidence type="ECO:0000313" key="1">
    <source>
        <dbReference type="Proteomes" id="UP000887540"/>
    </source>
</evidence>
<proteinExistence type="predicted"/>
<name>A0A914DU08_9BILA</name>
<dbReference type="Proteomes" id="UP000887540">
    <property type="component" value="Unplaced"/>
</dbReference>
<dbReference type="AlphaFoldDB" id="A0A914DU08"/>
<organism evidence="1 2">
    <name type="scientific">Acrobeloides nanus</name>
    <dbReference type="NCBI Taxonomy" id="290746"/>
    <lineage>
        <taxon>Eukaryota</taxon>
        <taxon>Metazoa</taxon>
        <taxon>Ecdysozoa</taxon>
        <taxon>Nematoda</taxon>
        <taxon>Chromadorea</taxon>
        <taxon>Rhabditida</taxon>
        <taxon>Tylenchina</taxon>
        <taxon>Cephalobomorpha</taxon>
        <taxon>Cephaloboidea</taxon>
        <taxon>Cephalobidae</taxon>
        <taxon>Acrobeloides</taxon>
    </lineage>
</organism>
<evidence type="ECO:0000313" key="2">
    <source>
        <dbReference type="WBParaSite" id="ACRNAN_scaffold3691.g29556.t1"/>
    </source>
</evidence>
<accession>A0A914DU08</accession>